<dbReference type="RefSeq" id="WP_212554318.1">
    <property type="nucleotide sequence ID" value="NZ_JAGXOE010000041.1"/>
</dbReference>
<evidence type="ECO:0000313" key="2">
    <source>
        <dbReference type="Proteomes" id="UP000676853"/>
    </source>
</evidence>
<name>A0ABS5NEQ6_TSUPA</name>
<reference evidence="1 2" key="1">
    <citation type="submission" date="2021-04" db="EMBL/GenBank/DDBJ databases">
        <title>Whole genome sequence analysis of a thiophenic sulfur metabolizing bacteria.</title>
        <authorList>
            <person name="Akhtar N."/>
            <person name="Akram J."/>
            <person name="Aslam A."/>
        </authorList>
    </citation>
    <scope>NUCLEOTIDE SEQUENCE [LARGE SCALE GENOMIC DNA]</scope>
    <source>
        <strain evidence="1 2">3OW</strain>
    </source>
</reference>
<dbReference type="EMBL" id="JAGXOE010000041">
    <property type="protein sequence ID" value="MBS4102750.1"/>
    <property type="molecule type" value="Genomic_DNA"/>
</dbReference>
<accession>A0ABS5NEQ6</accession>
<evidence type="ECO:0000313" key="1">
    <source>
        <dbReference type="EMBL" id="MBS4102750.1"/>
    </source>
</evidence>
<gene>
    <name evidence="1" type="ORF">KFZ73_16075</name>
</gene>
<keyword evidence="2" id="KW-1185">Reference proteome</keyword>
<sequence length="240" mass="25758">MNLSPDAMVHAAAARLGVQLNDSAVAEVLTPTTSEATAAYLALVESHYAGPRGSRRIPRRDPAVKALEAAVAGLDRGHLPAQASMAARWCAATMPSDPPVLPDEIIGRTMDFLALLAHVSVTGQFPRPRRFADLGAIEMGGVLNPVSPAGRELHENSDEVLVAAYQALVQAVVVDGWLRTQPSPVKHAVQQRLATLGVRPDAARGLVNREVHELVKAEEPPRWCTEIFIAKVIVLMDEPQ</sequence>
<comment type="caution">
    <text evidence="1">The sequence shown here is derived from an EMBL/GenBank/DDBJ whole genome shotgun (WGS) entry which is preliminary data.</text>
</comment>
<protein>
    <submittedName>
        <fullName evidence="1">Uncharacterized protein</fullName>
    </submittedName>
</protein>
<dbReference type="Proteomes" id="UP000676853">
    <property type="component" value="Unassembled WGS sequence"/>
</dbReference>
<proteinExistence type="predicted"/>
<organism evidence="1 2">
    <name type="scientific">Tsukamurella paurometabola</name>
    <name type="common">Corynebacterium paurometabolum</name>
    <dbReference type="NCBI Taxonomy" id="2061"/>
    <lineage>
        <taxon>Bacteria</taxon>
        <taxon>Bacillati</taxon>
        <taxon>Actinomycetota</taxon>
        <taxon>Actinomycetes</taxon>
        <taxon>Mycobacteriales</taxon>
        <taxon>Tsukamurellaceae</taxon>
        <taxon>Tsukamurella</taxon>
    </lineage>
</organism>